<dbReference type="Gene3D" id="2.160.10.10">
    <property type="entry name" value="Hexapeptide repeat proteins"/>
    <property type="match status" value="1"/>
</dbReference>
<gene>
    <name evidence="1" type="ORF">NDU88_001179</name>
</gene>
<dbReference type="AlphaFoldDB" id="A0AAV7R8Z9"/>
<evidence type="ECO:0000313" key="2">
    <source>
        <dbReference type="Proteomes" id="UP001066276"/>
    </source>
</evidence>
<dbReference type="EMBL" id="JANPWB010000009">
    <property type="protein sequence ID" value="KAJ1148342.1"/>
    <property type="molecule type" value="Genomic_DNA"/>
</dbReference>
<dbReference type="SUPFAM" id="SSF51161">
    <property type="entry name" value="Trimeric LpxA-like enzymes"/>
    <property type="match status" value="1"/>
</dbReference>
<dbReference type="Proteomes" id="UP001066276">
    <property type="component" value="Chromosome 5"/>
</dbReference>
<name>A0AAV7R8Z9_PLEWA</name>
<dbReference type="InterPro" id="IPR011004">
    <property type="entry name" value="Trimer_LpxA-like_sf"/>
</dbReference>
<evidence type="ECO:0000313" key="1">
    <source>
        <dbReference type="EMBL" id="KAJ1148342.1"/>
    </source>
</evidence>
<comment type="caution">
    <text evidence="1">The sequence shown here is derived from an EMBL/GenBank/DDBJ whole genome shotgun (WGS) entry which is preliminary data.</text>
</comment>
<reference evidence="1" key="1">
    <citation type="journal article" date="2022" name="bioRxiv">
        <title>Sequencing and chromosome-scale assembly of the giantPleurodeles waltlgenome.</title>
        <authorList>
            <person name="Brown T."/>
            <person name="Elewa A."/>
            <person name="Iarovenko S."/>
            <person name="Subramanian E."/>
            <person name="Araus A.J."/>
            <person name="Petzold A."/>
            <person name="Susuki M."/>
            <person name="Suzuki K.-i.T."/>
            <person name="Hayashi T."/>
            <person name="Toyoda A."/>
            <person name="Oliveira C."/>
            <person name="Osipova E."/>
            <person name="Leigh N.D."/>
            <person name="Simon A."/>
            <person name="Yun M.H."/>
        </authorList>
    </citation>
    <scope>NUCLEOTIDE SEQUENCE</scope>
    <source>
        <strain evidence="1">20211129_DDA</strain>
        <tissue evidence="1">Liver</tissue>
    </source>
</reference>
<organism evidence="1 2">
    <name type="scientific">Pleurodeles waltl</name>
    <name type="common">Iberian ribbed newt</name>
    <dbReference type="NCBI Taxonomy" id="8319"/>
    <lineage>
        <taxon>Eukaryota</taxon>
        <taxon>Metazoa</taxon>
        <taxon>Chordata</taxon>
        <taxon>Craniata</taxon>
        <taxon>Vertebrata</taxon>
        <taxon>Euteleostomi</taxon>
        <taxon>Amphibia</taxon>
        <taxon>Batrachia</taxon>
        <taxon>Caudata</taxon>
        <taxon>Salamandroidea</taxon>
        <taxon>Salamandridae</taxon>
        <taxon>Pleurodelinae</taxon>
        <taxon>Pleurodeles</taxon>
    </lineage>
</organism>
<proteinExistence type="predicted"/>
<sequence>MKRILNETVILDETVILNETVIMDETVILNETVIMDETVILNETVILDETVILNETVFLDQSCSAAPTMPDCIDATYAGTDLHYPLQTALSALRQEQICTNLFTN</sequence>
<protein>
    <submittedName>
        <fullName evidence="1">Uncharacterized protein</fullName>
    </submittedName>
</protein>
<keyword evidence="2" id="KW-1185">Reference proteome</keyword>
<accession>A0AAV7R8Z9</accession>